<organism evidence="2 3">
    <name type="scientific">Rhodoferax koreensis</name>
    <dbReference type="NCBI Taxonomy" id="1842727"/>
    <lineage>
        <taxon>Bacteria</taxon>
        <taxon>Pseudomonadati</taxon>
        <taxon>Pseudomonadota</taxon>
        <taxon>Betaproteobacteria</taxon>
        <taxon>Burkholderiales</taxon>
        <taxon>Comamonadaceae</taxon>
        <taxon>Rhodoferax</taxon>
    </lineage>
</organism>
<dbReference type="RefSeq" id="WP_076200701.1">
    <property type="nucleotide sequence ID" value="NZ_CP019236.1"/>
</dbReference>
<accession>A0A1P8JYG8</accession>
<keyword evidence="3" id="KW-1185">Reference proteome</keyword>
<dbReference type="STRING" id="1842727.RD110_17595"/>
<dbReference type="Pfam" id="PF15599">
    <property type="entry name" value="Imm63"/>
    <property type="match status" value="1"/>
</dbReference>
<gene>
    <name evidence="2" type="ORF">RD110_17595</name>
</gene>
<protein>
    <recommendedName>
        <fullName evidence="1">Immunity protein 63 domain-containing protein</fullName>
    </recommendedName>
</protein>
<dbReference type="EMBL" id="CP019236">
    <property type="protein sequence ID" value="APW38797.1"/>
    <property type="molecule type" value="Genomic_DNA"/>
</dbReference>
<dbReference type="Proteomes" id="UP000186609">
    <property type="component" value="Chromosome"/>
</dbReference>
<evidence type="ECO:0000313" key="2">
    <source>
        <dbReference type="EMBL" id="APW38797.1"/>
    </source>
</evidence>
<evidence type="ECO:0000313" key="3">
    <source>
        <dbReference type="Proteomes" id="UP000186609"/>
    </source>
</evidence>
<name>A0A1P8JYG8_9BURK</name>
<dbReference type="OrthoDB" id="5197199at2"/>
<dbReference type="InterPro" id="IPR028952">
    <property type="entry name" value="Imm63"/>
</dbReference>
<dbReference type="AlphaFoldDB" id="A0A1P8JYG8"/>
<evidence type="ECO:0000259" key="1">
    <source>
        <dbReference type="Pfam" id="PF15599"/>
    </source>
</evidence>
<dbReference type="KEGG" id="rhy:RD110_17595"/>
<reference evidence="2 3" key="1">
    <citation type="submission" date="2017-01" db="EMBL/GenBank/DDBJ databases">
        <authorList>
            <person name="Mah S.A."/>
            <person name="Swanson W.J."/>
            <person name="Moy G.W."/>
            <person name="Vacquier V.D."/>
        </authorList>
    </citation>
    <scope>NUCLEOTIDE SEQUENCE [LARGE SCALE GENOMIC DNA]</scope>
    <source>
        <strain evidence="2 3">DCY110</strain>
    </source>
</reference>
<feature type="domain" description="Immunity protein 63" evidence="1">
    <location>
        <begin position="44"/>
        <end position="123"/>
    </location>
</feature>
<sequence length="135" mass="15850">MTPIDRIRNAVNQYGVRIGIPVGKLKVYDSPQVDGTPYINISENIFSYIIEERGCIFEKRETSDFNTLLYWLMSDVVFTMASNYELNHRVPHQDSRRVIFSTELKLMQALEESWNLKKKNEIEDNLEKSPYIDNI</sequence>
<proteinExistence type="predicted"/>